<dbReference type="SUPFAM" id="SSF55073">
    <property type="entry name" value="Nucleotide cyclase"/>
    <property type="match status" value="1"/>
</dbReference>
<dbReference type="CDD" id="cd01948">
    <property type="entry name" value="EAL"/>
    <property type="match status" value="1"/>
</dbReference>
<evidence type="ECO:0000313" key="3">
    <source>
        <dbReference type="Proteomes" id="UP000433181"/>
    </source>
</evidence>
<dbReference type="SUPFAM" id="SSF141868">
    <property type="entry name" value="EAL domain-like"/>
    <property type="match status" value="1"/>
</dbReference>
<dbReference type="InterPro" id="IPR035919">
    <property type="entry name" value="EAL_sf"/>
</dbReference>
<dbReference type="PANTHER" id="PTHR33121">
    <property type="entry name" value="CYCLIC DI-GMP PHOSPHODIESTERASE PDEF"/>
    <property type="match status" value="1"/>
</dbReference>
<dbReference type="Gene3D" id="3.20.20.450">
    <property type="entry name" value="EAL domain"/>
    <property type="match status" value="1"/>
</dbReference>
<accession>A0A6I2UIA0</accession>
<dbReference type="Pfam" id="PF00990">
    <property type="entry name" value="GGDEF"/>
    <property type="match status" value="1"/>
</dbReference>
<dbReference type="PANTHER" id="PTHR33121:SF70">
    <property type="entry name" value="SIGNALING PROTEIN YKOW"/>
    <property type="match status" value="1"/>
</dbReference>
<comment type="caution">
    <text evidence="2">The sequence shown here is derived from an EMBL/GenBank/DDBJ whole genome shotgun (WGS) entry which is preliminary data.</text>
</comment>
<dbReference type="InterPro" id="IPR000160">
    <property type="entry name" value="GGDEF_dom"/>
</dbReference>
<dbReference type="InterPro" id="IPR050706">
    <property type="entry name" value="Cyclic-di-GMP_PDE-like"/>
</dbReference>
<evidence type="ECO:0000259" key="1">
    <source>
        <dbReference type="PROSITE" id="PS50883"/>
    </source>
</evidence>
<organism evidence="2 3">
    <name type="scientific">Anaerovibrio slackiae</name>
    <dbReference type="NCBI Taxonomy" id="2652309"/>
    <lineage>
        <taxon>Bacteria</taxon>
        <taxon>Bacillati</taxon>
        <taxon>Bacillota</taxon>
        <taxon>Negativicutes</taxon>
        <taxon>Selenomonadales</taxon>
        <taxon>Selenomonadaceae</taxon>
        <taxon>Anaerovibrio</taxon>
    </lineage>
</organism>
<dbReference type="SMART" id="SM00052">
    <property type="entry name" value="EAL"/>
    <property type="match status" value="1"/>
</dbReference>
<reference evidence="2 3" key="1">
    <citation type="submission" date="2019-08" db="EMBL/GenBank/DDBJ databases">
        <title>In-depth cultivation of the pig gut microbiome towards novel bacterial diversity and tailored functional studies.</title>
        <authorList>
            <person name="Wylensek D."/>
            <person name="Hitch T.C.A."/>
            <person name="Clavel T."/>
        </authorList>
    </citation>
    <scope>NUCLEOTIDE SEQUENCE [LARGE SCALE GENOMIC DNA]</scope>
    <source>
        <strain evidence="2 3">WCA-693-APC-5D-A</strain>
    </source>
</reference>
<keyword evidence="3" id="KW-1185">Reference proteome</keyword>
<dbReference type="GO" id="GO:0071111">
    <property type="term" value="F:cyclic-guanylate-specific phosphodiesterase activity"/>
    <property type="evidence" value="ECO:0007669"/>
    <property type="project" value="InterPro"/>
</dbReference>
<dbReference type="InterPro" id="IPR001633">
    <property type="entry name" value="EAL_dom"/>
</dbReference>
<dbReference type="InterPro" id="IPR029787">
    <property type="entry name" value="Nucleotide_cyclase"/>
</dbReference>
<dbReference type="SMART" id="SM00267">
    <property type="entry name" value="GGDEF"/>
    <property type="match status" value="1"/>
</dbReference>
<dbReference type="Pfam" id="PF00563">
    <property type="entry name" value="EAL"/>
    <property type="match status" value="1"/>
</dbReference>
<dbReference type="Gene3D" id="3.30.70.270">
    <property type="match status" value="1"/>
</dbReference>
<feature type="domain" description="EAL" evidence="1">
    <location>
        <begin position="182"/>
        <end position="437"/>
    </location>
</feature>
<name>A0A6I2UIA0_9FIRM</name>
<gene>
    <name evidence="2" type="ORF">FYJ84_09970</name>
</gene>
<dbReference type="InterPro" id="IPR043128">
    <property type="entry name" value="Rev_trsase/Diguanyl_cyclase"/>
</dbReference>
<evidence type="ECO:0000313" key="2">
    <source>
        <dbReference type="EMBL" id="MSU09310.1"/>
    </source>
</evidence>
<protein>
    <submittedName>
        <fullName evidence="2">EAL domain-containing protein</fullName>
    </submittedName>
</protein>
<dbReference type="EMBL" id="VUNR01000020">
    <property type="protein sequence ID" value="MSU09310.1"/>
    <property type="molecule type" value="Genomic_DNA"/>
</dbReference>
<dbReference type="AlphaFoldDB" id="A0A6I2UIA0"/>
<dbReference type="NCBIfam" id="TIGR00254">
    <property type="entry name" value="GGDEF"/>
    <property type="match status" value="1"/>
</dbReference>
<dbReference type="Proteomes" id="UP000433181">
    <property type="component" value="Unassembled WGS sequence"/>
</dbReference>
<proteinExistence type="predicted"/>
<sequence>MAVMSFRGAGREAMDIHVDLLTGLPDRRFFWQLVDEKLAEHSEGACMLTMNIEHFSYYNKWYGRQEGDKLLAEIAAFLQQCCRDWGVVAGYMGDDVFSVFFYSSAVDVAEKVRQGIIAIMQTVRDNEIFRPIFGGFVLKKGMEAGAIDLFDYTVNAIGQAVDSLNMGIYWFDEQMARQLIEEMELMPKITSGMEKAQFTFYLQPKCQIRDGRIVGAEALMRWISDTGEVIPPDRFIPALEKNGYIIQLDRYIWEKACQVICRWMEQGRRILPISVNISRIDIMEMDVVEVFGQLLDKYKIPVEYLELEITESAYAAKEALIKEAEKGLRKLGFKILIDDFGSGYSSLNMLKDIQADVLKLDMRFLDMNKDNYLKGRNIVSSVITMANQIDLPVIAEGVETLEQSEMLLSLGCSFAQGYYYYRPMPIAEYEFLLEDENNVAASNITSRKSGAAYLRDLAQYFGMVAEVNPFTGEYHVIHHDDNFRLSFGRRPDTITEYIEESVSEGCVHADDVAGYLRRSSLSYVKERLLGKRLRILYDLRYRRNGVYKWYTFECQQPKSFSLDSPWVLFTWKRANEEASERIDALMLMHNIFRKVIRVNLRSGCFDVLKKDKDEQPGLYRDAHNIVDYATAFARRFVHPDDRTTFEWFVEQRRVLQHFRDTDGEPLRMNFRHKTAEGYRDCQIEIYRSVEYSASKPVLLVTIRDLYKL</sequence>
<dbReference type="PROSITE" id="PS50883">
    <property type="entry name" value="EAL"/>
    <property type="match status" value="1"/>
</dbReference>